<accession>A0A8S2YAP9</accession>
<proteinExistence type="predicted"/>
<evidence type="ECO:0000313" key="2">
    <source>
        <dbReference type="Proteomes" id="UP000682733"/>
    </source>
</evidence>
<sequence length="137" mass="15233">MVTALENANASVREKACEALGNMDKEVATSSVVGALLAIAGHDHYESLRKVLNSSSDFSYIDSDTVSELLGLWNREAWFIRDIPLEKIMIAYVKTGFPEWWSVIELHALHTDCAITIVENTVIVYGNSEPVTFDIRS</sequence>
<evidence type="ECO:0000313" key="1">
    <source>
        <dbReference type="EMBL" id="CAF4545235.1"/>
    </source>
</evidence>
<reference evidence="1" key="1">
    <citation type="submission" date="2021-02" db="EMBL/GenBank/DDBJ databases">
        <authorList>
            <person name="Nowell W R."/>
        </authorList>
    </citation>
    <scope>NUCLEOTIDE SEQUENCE</scope>
</reference>
<protein>
    <recommendedName>
        <fullName evidence="3">HEAT repeat domain-containing protein</fullName>
    </recommendedName>
</protein>
<dbReference type="EMBL" id="CAJOBA010108236">
    <property type="protein sequence ID" value="CAF4545235.1"/>
    <property type="molecule type" value="Genomic_DNA"/>
</dbReference>
<evidence type="ECO:0008006" key="3">
    <source>
        <dbReference type="Google" id="ProtNLM"/>
    </source>
</evidence>
<feature type="non-terminal residue" evidence="1">
    <location>
        <position position="137"/>
    </location>
</feature>
<organism evidence="1 2">
    <name type="scientific">Didymodactylos carnosus</name>
    <dbReference type="NCBI Taxonomy" id="1234261"/>
    <lineage>
        <taxon>Eukaryota</taxon>
        <taxon>Metazoa</taxon>
        <taxon>Spiralia</taxon>
        <taxon>Gnathifera</taxon>
        <taxon>Rotifera</taxon>
        <taxon>Eurotatoria</taxon>
        <taxon>Bdelloidea</taxon>
        <taxon>Philodinida</taxon>
        <taxon>Philodinidae</taxon>
        <taxon>Didymodactylos</taxon>
    </lineage>
</organism>
<dbReference type="AlphaFoldDB" id="A0A8S2YAP9"/>
<dbReference type="Proteomes" id="UP000682733">
    <property type="component" value="Unassembled WGS sequence"/>
</dbReference>
<comment type="caution">
    <text evidence="1">The sequence shown here is derived from an EMBL/GenBank/DDBJ whole genome shotgun (WGS) entry which is preliminary data.</text>
</comment>
<name>A0A8S2YAP9_9BILA</name>
<gene>
    <name evidence="1" type="ORF">TMI583_LOCUS49482</name>
</gene>